<dbReference type="InterPro" id="IPR027417">
    <property type="entry name" value="P-loop_NTPase"/>
</dbReference>
<proteinExistence type="predicted"/>
<dbReference type="PATRIC" id="fig|1110509.7.peg.1374"/>
<dbReference type="GO" id="GO:0005737">
    <property type="term" value="C:cytoplasm"/>
    <property type="evidence" value="ECO:0007669"/>
    <property type="project" value="TreeGrafter"/>
</dbReference>
<protein>
    <submittedName>
        <fullName evidence="3">Adenylylsulfate kinase</fullName>
    </submittedName>
</protein>
<dbReference type="GO" id="GO:0010134">
    <property type="term" value="P:sulfate assimilation via adenylyl sulfate reduction"/>
    <property type="evidence" value="ECO:0007669"/>
    <property type="project" value="TreeGrafter"/>
</dbReference>
<dbReference type="AlphaFoldDB" id="G7WNB3"/>
<evidence type="ECO:0000259" key="2">
    <source>
        <dbReference type="Pfam" id="PF01583"/>
    </source>
</evidence>
<keyword evidence="3" id="KW-0418">Kinase</keyword>
<dbReference type="EMBL" id="CP003117">
    <property type="protein sequence ID" value="AET64604.1"/>
    <property type="molecule type" value="Genomic_DNA"/>
</dbReference>
<dbReference type="PANTHER" id="PTHR42700:SF1">
    <property type="entry name" value="SULFATE ADENYLYLTRANSFERASE"/>
    <property type="match status" value="1"/>
</dbReference>
<dbReference type="GO" id="GO:0004781">
    <property type="term" value="F:sulfate adenylyltransferase (ATP) activity"/>
    <property type="evidence" value="ECO:0007669"/>
    <property type="project" value="TreeGrafter"/>
</dbReference>
<dbReference type="GO" id="GO:0004020">
    <property type="term" value="F:adenylylsulfate kinase activity"/>
    <property type="evidence" value="ECO:0007669"/>
    <property type="project" value="InterPro"/>
</dbReference>
<dbReference type="CDD" id="cd02027">
    <property type="entry name" value="APSK"/>
    <property type="match status" value="1"/>
</dbReference>
<keyword evidence="4" id="KW-1185">Reference proteome</keyword>
<dbReference type="Proteomes" id="UP000005877">
    <property type="component" value="Chromosome"/>
</dbReference>
<dbReference type="InterPro" id="IPR050512">
    <property type="entry name" value="Sulf_AdTrans/APS_kinase"/>
</dbReference>
<dbReference type="GO" id="GO:0005524">
    <property type="term" value="F:ATP binding"/>
    <property type="evidence" value="ECO:0007669"/>
    <property type="project" value="InterPro"/>
</dbReference>
<reference evidence="3 4" key="1">
    <citation type="journal article" date="2012" name="PLoS ONE">
        <title>The genome characteristics and predicted function of methyl-group oxidation pathway in the obligate aceticlastic methanogens, Methanosaeta spp.</title>
        <authorList>
            <person name="Zhu J."/>
            <person name="Zheng H."/>
            <person name="Ai G."/>
            <person name="Zhang G."/>
            <person name="Liu D."/>
            <person name="Liu X."/>
            <person name="Dong X."/>
        </authorList>
    </citation>
    <scope>NUCLEOTIDE SEQUENCE [LARGE SCALE GENOMIC DNA]</scope>
    <source>
        <strain evidence="3 4">6Ac</strain>
    </source>
</reference>
<dbReference type="InterPro" id="IPR059117">
    <property type="entry name" value="APS_kinase_dom"/>
</dbReference>
<dbReference type="KEGG" id="mhi:Mhar_1239"/>
<feature type="domain" description="APS kinase" evidence="2">
    <location>
        <begin position="74"/>
        <end position="228"/>
    </location>
</feature>
<dbReference type="Gene3D" id="3.40.50.300">
    <property type="entry name" value="P-loop containing nucleotide triphosphate hydrolases"/>
    <property type="match status" value="1"/>
</dbReference>
<keyword evidence="1" id="KW-0808">Transferase</keyword>
<evidence type="ECO:0000256" key="1">
    <source>
        <dbReference type="ARBA" id="ARBA00022679"/>
    </source>
</evidence>
<sequence>MQRWICPVASLYIENTYINLLFDRIFSSKYLPSEDDPLGSDGPISAPERDHPLKLVGTRGNDIYSRGGVSSSMSWVIWFTGLPGCGKTTLARGVKARLEGRGIRVKVLELDEIRRVITPEPTYTDLEREVVYASLAYMAKLLSEAGTNVIVDATANRRRYRDLARMLVPTFAEVYVKASLPACIERERGRKAVYSPRGIYAKAVDDGATVPGVNVAYEEPKSPEVVVDAEGLDPDQNADKVVAWIMETFEGS</sequence>
<name>G7WNB3_METH6</name>
<accession>G7WNB3</accession>
<dbReference type="Pfam" id="PF01583">
    <property type="entry name" value="APS_kinase"/>
    <property type="match status" value="1"/>
</dbReference>
<evidence type="ECO:0000313" key="4">
    <source>
        <dbReference type="Proteomes" id="UP000005877"/>
    </source>
</evidence>
<dbReference type="GO" id="GO:0019379">
    <property type="term" value="P:sulfate assimilation, phosphoadenylyl sulfate reduction by phosphoadenylyl-sulfate reductase (thioredoxin)"/>
    <property type="evidence" value="ECO:0007669"/>
    <property type="project" value="TreeGrafter"/>
</dbReference>
<dbReference type="SUPFAM" id="SSF52540">
    <property type="entry name" value="P-loop containing nucleoside triphosphate hydrolases"/>
    <property type="match status" value="1"/>
</dbReference>
<dbReference type="PANTHER" id="PTHR42700">
    <property type="entry name" value="SULFATE ADENYLYLTRANSFERASE"/>
    <property type="match status" value="1"/>
</dbReference>
<evidence type="ECO:0000313" key="3">
    <source>
        <dbReference type="EMBL" id="AET64604.1"/>
    </source>
</evidence>
<organism evidence="3 4">
    <name type="scientific">Methanothrix harundinacea (strain 6Ac)</name>
    <name type="common">Methanosaeta harundinacea</name>
    <dbReference type="NCBI Taxonomy" id="1110509"/>
    <lineage>
        <taxon>Archaea</taxon>
        <taxon>Methanobacteriati</taxon>
        <taxon>Methanobacteriota</taxon>
        <taxon>Stenosarchaea group</taxon>
        <taxon>Methanomicrobia</taxon>
        <taxon>Methanotrichales</taxon>
        <taxon>Methanotrichaceae</taxon>
        <taxon>Methanothrix</taxon>
    </lineage>
</organism>
<gene>
    <name evidence="3" type="ordered locus">Mhar_1239</name>
</gene>
<dbReference type="STRING" id="1110509.Mhar_1239"/>
<dbReference type="HOGENOM" id="CLU_046932_2_3_2"/>